<name>A0A432MDC7_9BACT</name>
<evidence type="ECO:0000256" key="5">
    <source>
        <dbReference type="ARBA" id="ARBA00023136"/>
    </source>
</evidence>
<evidence type="ECO:0000313" key="9">
    <source>
        <dbReference type="Proteomes" id="UP000280296"/>
    </source>
</evidence>
<keyword evidence="2" id="KW-1003">Cell membrane</keyword>
<feature type="transmembrane region" description="Helical" evidence="6">
    <location>
        <begin position="141"/>
        <end position="166"/>
    </location>
</feature>
<reference evidence="8 9" key="2">
    <citation type="submission" date="2019-01" db="EMBL/GenBank/DDBJ databases">
        <title>Tautonia sociabilis, a novel thermotolerant planctomycete of Isosphaeraceae family, isolated from a 4000 m deep subterranean habitat.</title>
        <authorList>
            <person name="Kovaleva O.L."/>
            <person name="Elcheninov A.G."/>
            <person name="Van Heerden E."/>
            <person name="Toshchakov S.V."/>
            <person name="Novikov A."/>
            <person name="Bonch-Osmolovskaya E.A."/>
            <person name="Kublanov I.V."/>
        </authorList>
    </citation>
    <scope>NUCLEOTIDE SEQUENCE [LARGE SCALE GENOMIC DNA]</scope>
    <source>
        <strain evidence="8 9">GM2012</strain>
    </source>
</reference>
<dbReference type="Proteomes" id="UP000280296">
    <property type="component" value="Unassembled WGS sequence"/>
</dbReference>
<feature type="transmembrane region" description="Helical" evidence="6">
    <location>
        <begin position="278"/>
        <end position="298"/>
    </location>
</feature>
<evidence type="ECO:0000256" key="1">
    <source>
        <dbReference type="ARBA" id="ARBA00004651"/>
    </source>
</evidence>
<evidence type="ECO:0000313" key="8">
    <source>
        <dbReference type="EMBL" id="RUL82536.1"/>
    </source>
</evidence>
<dbReference type="PROSITE" id="PS50850">
    <property type="entry name" value="MFS"/>
    <property type="match status" value="1"/>
</dbReference>
<feature type="transmembrane region" description="Helical" evidence="6">
    <location>
        <begin position="39"/>
        <end position="59"/>
    </location>
</feature>
<dbReference type="InterPro" id="IPR020846">
    <property type="entry name" value="MFS_dom"/>
</dbReference>
<feature type="transmembrane region" description="Helical" evidence="6">
    <location>
        <begin position="304"/>
        <end position="331"/>
    </location>
</feature>
<evidence type="ECO:0000256" key="4">
    <source>
        <dbReference type="ARBA" id="ARBA00022989"/>
    </source>
</evidence>
<dbReference type="InterPro" id="IPR011701">
    <property type="entry name" value="MFS"/>
</dbReference>
<accession>A0A432MDC7</accession>
<feature type="transmembrane region" description="Helical" evidence="6">
    <location>
        <begin position="216"/>
        <end position="240"/>
    </location>
</feature>
<feature type="domain" description="Major facilitator superfamily (MFS) profile" evidence="7">
    <location>
        <begin position="5"/>
        <end position="391"/>
    </location>
</feature>
<evidence type="ECO:0000259" key="7">
    <source>
        <dbReference type="PROSITE" id="PS50850"/>
    </source>
</evidence>
<dbReference type="GO" id="GO:0022857">
    <property type="term" value="F:transmembrane transporter activity"/>
    <property type="evidence" value="ECO:0007669"/>
    <property type="project" value="InterPro"/>
</dbReference>
<dbReference type="SUPFAM" id="SSF103473">
    <property type="entry name" value="MFS general substrate transporter"/>
    <property type="match status" value="1"/>
</dbReference>
<organism evidence="8 9">
    <name type="scientific">Tautonia sociabilis</name>
    <dbReference type="NCBI Taxonomy" id="2080755"/>
    <lineage>
        <taxon>Bacteria</taxon>
        <taxon>Pseudomonadati</taxon>
        <taxon>Planctomycetota</taxon>
        <taxon>Planctomycetia</taxon>
        <taxon>Isosphaerales</taxon>
        <taxon>Isosphaeraceae</taxon>
        <taxon>Tautonia</taxon>
    </lineage>
</organism>
<reference evidence="8 9" key="1">
    <citation type="submission" date="2018-12" db="EMBL/GenBank/DDBJ databases">
        <authorList>
            <person name="Toschakov S.V."/>
        </authorList>
    </citation>
    <scope>NUCLEOTIDE SEQUENCE [LARGE SCALE GENOMIC DNA]</scope>
    <source>
        <strain evidence="8 9">GM2012</strain>
    </source>
</reference>
<comment type="caution">
    <text evidence="8">The sequence shown here is derived from an EMBL/GenBank/DDBJ whole genome shotgun (WGS) entry which is preliminary data.</text>
</comment>
<dbReference type="EMBL" id="RYZH01000070">
    <property type="protein sequence ID" value="RUL82536.1"/>
    <property type="molecule type" value="Genomic_DNA"/>
</dbReference>
<gene>
    <name evidence="8" type="ORF">TsocGM_23370</name>
</gene>
<feature type="transmembrane region" description="Helical" evidence="6">
    <location>
        <begin position="104"/>
        <end position="120"/>
    </location>
</feature>
<feature type="transmembrane region" description="Helical" evidence="6">
    <location>
        <begin position="338"/>
        <end position="362"/>
    </location>
</feature>
<keyword evidence="3 6" id="KW-0812">Transmembrane</keyword>
<feature type="transmembrane region" description="Helical" evidence="6">
    <location>
        <begin position="7"/>
        <end position="27"/>
    </location>
</feature>
<dbReference type="PANTHER" id="PTHR42688:SF1">
    <property type="entry name" value="BLR5212 PROTEIN"/>
    <property type="match status" value="1"/>
</dbReference>
<dbReference type="OrthoDB" id="9803985at2"/>
<feature type="transmembrane region" description="Helical" evidence="6">
    <location>
        <begin position="80"/>
        <end position="98"/>
    </location>
</feature>
<evidence type="ECO:0000256" key="2">
    <source>
        <dbReference type="ARBA" id="ARBA00022475"/>
    </source>
</evidence>
<keyword evidence="9" id="KW-1185">Reference proteome</keyword>
<dbReference type="Gene3D" id="1.20.1250.20">
    <property type="entry name" value="MFS general substrate transporter like domains"/>
    <property type="match status" value="2"/>
</dbReference>
<dbReference type="InterPro" id="IPR052425">
    <property type="entry name" value="Uncharacterized_MFS-type"/>
</dbReference>
<keyword evidence="4 6" id="KW-1133">Transmembrane helix</keyword>
<evidence type="ECO:0000256" key="3">
    <source>
        <dbReference type="ARBA" id="ARBA00022692"/>
    </source>
</evidence>
<dbReference type="RefSeq" id="WP_126727876.1">
    <property type="nucleotide sequence ID" value="NZ_RYZH01000070.1"/>
</dbReference>
<dbReference type="AlphaFoldDB" id="A0A432MDC7"/>
<evidence type="ECO:0000256" key="6">
    <source>
        <dbReference type="SAM" id="Phobius"/>
    </source>
</evidence>
<comment type="subcellular location">
    <subcellularLocation>
        <location evidence="1">Cell membrane</location>
        <topology evidence="1">Multi-pass membrane protein</topology>
    </subcellularLocation>
</comment>
<dbReference type="GO" id="GO:0005886">
    <property type="term" value="C:plasma membrane"/>
    <property type="evidence" value="ECO:0007669"/>
    <property type="project" value="UniProtKB-SubCell"/>
</dbReference>
<dbReference type="InterPro" id="IPR036259">
    <property type="entry name" value="MFS_trans_sf"/>
</dbReference>
<feature type="transmembrane region" description="Helical" evidence="6">
    <location>
        <begin position="172"/>
        <end position="195"/>
    </location>
</feature>
<feature type="transmembrane region" description="Helical" evidence="6">
    <location>
        <begin position="368"/>
        <end position="388"/>
    </location>
</feature>
<dbReference type="CDD" id="cd17370">
    <property type="entry name" value="MFS_MJ1317_like"/>
    <property type="match status" value="1"/>
</dbReference>
<feature type="transmembrane region" description="Helical" evidence="6">
    <location>
        <begin position="252"/>
        <end position="271"/>
    </location>
</feature>
<keyword evidence="5 6" id="KW-0472">Membrane</keyword>
<dbReference type="PANTHER" id="PTHR42688">
    <property type="entry name" value="CONSERVED PROTEIN"/>
    <property type="match status" value="1"/>
</dbReference>
<proteinExistence type="predicted"/>
<sequence length="392" mass="41028">MKTSSLMLAGSPAFTFVLMMGVVNLFGDMTYAGGASINGPFLGTLGAAAVAISIIGGLSEFLGYTVRSVAGYLADKTGRYWLVTFIGYALNLFLVPAMALSGNWQIAGALILAQGIGRGIRKPTVAAMLSYSTGRHGKGRVYAVNAALDQTGATVGPLFMALALFLNASYQTGYALLLISACLAIASLVAARVVFPVPSRLEQPGEKTAQADRFTASYWLYVVAGACFAAGLSTIALIAYHLSHSGTVPRPWIPLFLAVATGIAALTSLLIGWLYDRIGIWVVLGAVCLTAVFPPLVFLGGFNVALLGMVFWGVGEATERTLLSAIIVGVLPKGRRNLAFGLFYLGFGGGFLVGGVTMGLLYDYSRALLSAFAVAAMLASVPFFLLAARRQS</sequence>
<dbReference type="Pfam" id="PF07690">
    <property type="entry name" value="MFS_1"/>
    <property type="match status" value="1"/>
</dbReference>
<protein>
    <submittedName>
        <fullName evidence="8">MFS transporter</fullName>
    </submittedName>
</protein>